<dbReference type="EMBL" id="JBGBYS010000002">
    <property type="protein sequence ID" value="MEY9257431.1"/>
    <property type="molecule type" value="Genomic_DNA"/>
</dbReference>
<dbReference type="PANTHER" id="PTHR43777:SF1">
    <property type="entry name" value="MOLYBDENUM COFACTOR CYTIDYLYLTRANSFERASE"/>
    <property type="match status" value="1"/>
</dbReference>
<keyword evidence="2" id="KW-0548">Nucleotidyltransferase</keyword>
<feature type="domain" description="MobA-like NTP transferase" evidence="1">
    <location>
        <begin position="11"/>
        <end position="173"/>
    </location>
</feature>
<dbReference type="CDD" id="cd04182">
    <property type="entry name" value="GT_2_like_f"/>
    <property type="match status" value="1"/>
</dbReference>
<dbReference type="SUPFAM" id="SSF53448">
    <property type="entry name" value="Nucleotide-diphospho-sugar transferases"/>
    <property type="match status" value="1"/>
</dbReference>
<dbReference type="InterPro" id="IPR025877">
    <property type="entry name" value="MobA-like_NTP_Trfase"/>
</dbReference>
<accession>A0ABV4EFZ9</accession>
<evidence type="ECO:0000259" key="1">
    <source>
        <dbReference type="Pfam" id="PF12804"/>
    </source>
</evidence>
<evidence type="ECO:0000313" key="2">
    <source>
        <dbReference type="EMBL" id="MEY9257431.1"/>
    </source>
</evidence>
<dbReference type="Pfam" id="PF12804">
    <property type="entry name" value="NTP_transf_3"/>
    <property type="match status" value="1"/>
</dbReference>
<proteinExistence type="predicted"/>
<dbReference type="Proteomes" id="UP001565435">
    <property type="component" value="Unassembled WGS sequence"/>
</dbReference>
<gene>
    <name evidence="2" type="ORF">ABH903_000441</name>
</gene>
<organism evidence="2 3">
    <name type="scientific">Brevibacterium epidermidis</name>
    <dbReference type="NCBI Taxonomy" id="1698"/>
    <lineage>
        <taxon>Bacteria</taxon>
        <taxon>Bacillati</taxon>
        <taxon>Actinomycetota</taxon>
        <taxon>Actinomycetes</taxon>
        <taxon>Micrococcales</taxon>
        <taxon>Brevibacteriaceae</taxon>
        <taxon>Brevibacterium</taxon>
    </lineage>
</organism>
<name>A0ABV4EFZ9_BREEP</name>
<dbReference type="Gene3D" id="3.90.550.10">
    <property type="entry name" value="Spore Coat Polysaccharide Biosynthesis Protein SpsA, Chain A"/>
    <property type="match status" value="1"/>
</dbReference>
<evidence type="ECO:0000313" key="3">
    <source>
        <dbReference type="Proteomes" id="UP001565435"/>
    </source>
</evidence>
<dbReference type="RefSeq" id="WP_370034871.1">
    <property type="nucleotide sequence ID" value="NZ_JBGBYS010000002.1"/>
</dbReference>
<dbReference type="PANTHER" id="PTHR43777">
    <property type="entry name" value="MOLYBDENUM COFACTOR CYTIDYLYLTRANSFERASE"/>
    <property type="match status" value="1"/>
</dbReference>
<reference evidence="2 3" key="1">
    <citation type="submission" date="2024-07" db="EMBL/GenBank/DDBJ databases">
        <title>Mealworm larvae gut microbial communities from Newark, Delaware, USA.</title>
        <authorList>
            <person name="Blenner M."/>
        </authorList>
    </citation>
    <scope>NUCLEOTIDE SEQUENCE [LARGE SCALE GENOMIC DNA]</scope>
    <source>
        <strain evidence="2 3">UD i117</strain>
    </source>
</reference>
<dbReference type="GO" id="GO:0016779">
    <property type="term" value="F:nucleotidyltransferase activity"/>
    <property type="evidence" value="ECO:0007669"/>
    <property type="project" value="UniProtKB-KW"/>
</dbReference>
<keyword evidence="2" id="KW-0808">Transferase</keyword>
<dbReference type="InterPro" id="IPR029044">
    <property type="entry name" value="Nucleotide-diphossugar_trans"/>
</dbReference>
<comment type="caution">
    <text evidence="2">The sequence shown here is derived from an EMBL/GenBank/DDBJ whole genome shotgun (WGS) entry which is preliminary data.</text>
</comment>
<protein>
    <submittedName>
        <fullName evidence="2">CTP:molybdopterin cytidylyltransferase MocA</fullName>
    </submittedName>
</protein>
<keyword evidence="3" id="KW-1185">Reference proteome</keyword>
<sequence length="216" mass="22312">MDQVNQAPSLLLLAAGSGTRMGGPKALLRYAGGTALLTAQVERMLTAAVVRGLDPDVIVVLGPALAQTSRLVPRSARVVENPDYRQGLSTSLHAGLNAVPNRAAGVVISLLDLPDVPAEAYGRLLDATAPANLARAHWNSVPGHPVALGREHIAEALAVAAGDKGLRTMLKRHSGSGDVTSVECADLLPPGHDGLADVDTPETAARFGLHLEGTRS</sequence>